<feature type="transmembrane region" description="Helical" evidence="1">
    <location>
        <begin position="36"/>
        <end position="54"/>
    </location>
</feature>
<organism evidence="2 3">
    <name type="scientific">Amycolatopsis magusensis</name>
    <dbReference type="NCBI Taxonomy" id="882444"/>
    <lineage>
        <taxon>Bacteria</taxon>
        <taxon>Bacillati</taxon>
        <taxon>Actinomycetota</taxon>
        <taxon>Actinomycetes</taxon>
        <taxon>Pseudonocardiales</taxon>
        <taxon>Pseudonocardiaceae</taxon>
        <taxon>Amycolatopsis</taxon>
    </lineage>
</organism>
<name>A0ABS4Q5F4_9PSEU</name>
<sequence length="119" mass="13057">MSASLIRSPRWWLTPFALATASLLLARNEWLIAAVSLVWTTTAALLAAAVLLGITRRCLPDGVTLLNRLAIVLPHAERDDWRAELVAVLHACEGRERTRQALGFLAALPLTAVSTRVHR</sequence>
<dbReference type="EMBL" id="JAGGMS010000001">
    <property type="protein sequence ID" value="MBP2186919.1"/>
    <property type="molecule type" value="Genomic_DNA"/>
</dbReference>
<keyword evidence="3" id="KW-1185">Reference proteome</keyword>
<dbReference type="Proteomes" id="UP000741013">
    <property type="component" value="Unassembled WGS sequence"/>
</dbReference>
<gene>
    <name evidence="2" type="ORF">JOM49_008445</name>
</gene>
<evidence type="ECO:0000256" key="1">
    <source>
        <dbReference type="SAM" id="Phobius"/>
    </source>
</evidence>
<proteinExistence type="predicted"/>
<protein>
    <submittedName>
        <fullName evidence="2">Uncharacterized protein</fullName>
    </submittedName>
</protein>
<comment type="caution">
    <text evidence="2">The sequence shown here is derived from an EMBL/GenBank/DDBJ whole genome shotgun (WGS) entry which is preliminary data.</text>
</comment>
<evidence type="ECO:0000313" key="2">
    <source>
        <dbReference type="EMBL" id="MBP2186919.1"/>
    </source>
</evidence>
<keyword evidence="1" id="KW-0472">Membrane</keyword>
<keyword evidence="1" id="KW-0812">Transmembrane</keyword>
<reference evidence="2 3" key="1">
    <citation type="submission" date="2021-03" db="EMBL/GenBank/DDBJ databases">
        <title>Sequencing the genomes of 1000 actinobacteria strains.</title>
        <authorList>
            <person name="Klenk H.-P."/>
        </authorList>
    </citation>
    <scope>NUCLEOTIDE SEQUENCE [LARGE SCALE GENOMIC DNA]</scope>
    <source>
        <strain evidence="2 3">DSM 45510</strain>
    </source>
</reference>
<dbReference type="RefSeq" id="WP_209670313.1">
    <property type="nucleotide sequence ID" value="NZ_JAGGMS010000001.1"/>
</dbReference>
<accession>A0ABS4Q5F4</accession>
<evidence type="ECO:0000313" key="3">
    <source>
        <dbReference type="Proteomes" id="UP000741013"/>
    </source>
</evidence>
<keyword evidence="1" id="KW-1133">Transmembrane helix</keyword>